<feature type="transmembrane region" description="Helical" evidence="5">
    <location>
        <begin position="51"/>
        <end position="69"/>
    </location>
</feature>
<feature type="transmembrane region" description="Helical" evidence="5">
    <location>
        <begin position="6"/>
        <end position="26"/>
    </location>
</feature>
<dbReference type="EMBL" id="FOMW01000001">
    <property type="protein sequence ID" value="SFD45220.1"/>
    <property type="molecule type" value="Genomic_DNA"/>
</dbReference>
<sequence>MSLTVTPIYAALLVALFLYLTFRVIAYRRANTLSLGDYGDKNLLKRMRAQANFIEVTPLALILLLISELQGAPALALHILGLLLLAGRLLHALGFAATPQKIFLRQLGMLLNMVMLVFAALGILAHALL</sequence>
<evidence type="ECO:0000256" key="3">
    <source>
        <dbReference type="ARBA" id="ARBA00022989"/>
    </source>
</evidence>
<keyword evidence="4 5" id="KW-0472">Membrane</keyword>
<feature type="transmembrane region" description="Helical" evidence="5">
    <location>
        <begin position="75"/>
        <end position="97"/>
    </location>
</feature>
<dbReference type="PANTHER" id="PTHR35814">
    <property type="match status" value="1"/>
</dbReference>
<reference evidence="6 7" key="1">
    <citation type="submission" date="2016-10" db="EMBL/GenBank/DDBJ databases">
        <authorList>
            <person name="de Groot N.N."/>
        </authorList>
    </citation>
    <scope>NUCLEOTIDE SEQUENCE [LARGE SCALE GENOMIC DNA]</scope>
    <source>
        <strain evidence="6 7">DSM 11443</strain>
    </source>
</reference>
<name>A0A1I1SQ87_9RHOB</name>
<evidence type="ECO:0008006" key="8">
    <source>
        <dbReference type="Google" id="ProtNLM"/>
    </source>
</evidence>
<dbReference type="Gene3D" id="1.20.120.550">
    <property type="entry name" value="Membrane associated eicosanoid/glutathione metabolism-like domain"/>
    <property type="match status" value="1"/>
</dbReference>
<dbReference type="STRING" id="74348.SAMN04488523_10117"/>
<evidence type="ECO:0000256" key="5">
    <source>
        <dbReference type="SAM" id="Phobius"/>
    </source>
</evidence>
<comment type="subcellular location">
    <subcellularLocation>
        <location evidence="1">Membrane</location>
    </subcellularLocation>
</comment>
<proteinExistence type="predicted"/>
<evidence type="ECO:0000256" key="1">
    <source>
        <dbReference type="ARBA" id="ARBA00004370"/>
    </source>
</evidence>
<dbReference type="Proteomes" id="UP000198977">
    <property type="component" value="Unassembled WGS sequence"/>
</dbReference>
<dbReference type="RefSeq" id="WP_093921796.1">
    <property type="nucleotide sequence ID" value="NZ_FOMW01000001.1"/>
</dbReference>
<protein>
    <recommendedName>
        <fullName evidence="8">Glutathione S-transferase</fullName>
    </recommendedName>
</protein>
<keyword evidence="7" id="KW-1185">Reference proteome</keyword>
<dbReference type="SUPFAM" id="SSF161084">
    <property type="entry name" value="MAPEG domain-like"/>
    <property type="match status" value="1"/>
</dbReference>
<dbReference type="Pfam" id="PF01124">
    <property type="entry name" value="MAPEG"/>
    <property type="match status" value="1"/>
</dbReference>
<keyword evidence="2 5" id="KW-0812">Transmembrane</keyword>
<feature type="transmembrane region" description="Helical" evidence="5">
    <location>
        <begin position="109"/>
        <end position="128"/>
    </location>
</feature>
<evidence type="ECO:0000256" key="4">
    <source>
        <dbReference type="ARBA" id="ARBA00023136"/>
    </source>
</evidence>
<dbReference type="PANTHER" id="PTHR35814:SF1">
    <property type="entry name" value="GLUTATHIONE S-TRANSFERASE-RELATED"/>
    <property type="match status" value="1"/>
</dbReference>
<accession>A0A1I1SQ87</accession>
<evidence type="ECO:0000256" key="2">
    <source>
        <dbReference type="ARBA" id="ARBA00022692"/>
    </source>
</evidence>
<dbReference type="InterPro" id="IPR001129">
    <property type="entry name" value="Membr-assoc_MAPEG"/>
</dbReference>
<organism evidence="6 7">
    <name type="scientific">Sulfitobacter brevis</name>
    <dbReference type="NCBI Taxonomy" id="74348"/>
    <lineage>
        <taxon>Bacteria</taxon>
        <taxon>Pseudomonadati</taxon>
        <taxon>Pseudomonadota</taxon>
        <taxon>Alphaproteobacteria</taxon>
        <taxon>Rhodobacterales</taxon>
        <taxon>Roseobacteraceae</taxon>
        <taxon>Sulfitobacter</taxon>
    </lineage>
</organism>
<keyword evidence="3 5" id="KW-1133">Transmembrane helix</keyword>
<dbReference type="GO" id="GO:0016020">
    <property type="term" value="C:membrane"/>
    <property type="evidence" value="ECO:0007669"/>
    <property type="project" value="UniProtKB-SubCell"/>
</dbReference>
<dbReference type="OrthoDB" id="7619858at2"/>
<evidence type="ECO:0000313" key="6">
    <source>
        <dbReference type="EMBL" id="SFD45220.1"/>
    </source>
</evidence>
<dbReference type="AlphaFoldDB" id="A0A1I1SQ87"/>
<dbReference type="InterPro" id="IPR023352">
    <property type="entry name" value="MAPEG-like_dom_sf"/>
</dbReference>
<gene>
    <name evidence="6" type="ORF">SAMN04488523_10117</name>
</gene>
<evidence type="ECO:0000313" key="7">
    <source>
        <dbReference type="Proteomes" id="UP000198977"/>
    </source>
</evidence>